<gene>
    <name evidence="5" type="ORF">M427DRAFT_68888</name>
</gene>
<evidence type="ECO:0000256" key="3">
    <source>
        <dbReference type="SAM" id="Phobius"/>
    </source>
</evidence>
<dbReference type="InterPro" id="IPR045242">
    <property type="entry name" value="Syntaxin"/>
</dbReference>
<evidence type="ECO:0000313" key="5">
    <source>
        <dbReference type="EMBL" id="KXS16881.1"/>
    </source>
</evidence>
<comment type="subcellular location">
    <subcellularLocation>
        <location evidence="1">Membrane</location>
        <topology evidence="1">Single-pass type IV membrane protein</topology>
    </subcellularLocation>
</comment>
<dbReference type="GO" id="GO:0005886">
    <property type="term" value="C:plasma membrane"/>
    <property type="evidence" value="ECO:0007669"/>
    <property type="project" value="TreeGrafter"/>
</dbReference>
<dbReference type="Gene3D" id="1.20.58.70">
    <property type="match status" value="1"/>
</dbReference>
<sequence length="400" mass="43747">MSRERLPELQSQVAQAKTANPSSFPVFVPISSRTLPNVSVQRIADTTTTSVGQAGVGSGRIEQASEITRDTHFRALYASIEMVRSQMTEIRSNIHKIAVIHSQILSEPFLPDSSSHALPAPPRHATLATLTSHTTDLSHTVRNTLTRLDREIGSLKAVSWTRDSQITSIIVFDPAGRPSPVAVRDSTVHAHPTRHSPKTGHDVRMYVNVHSHALREFVDLVKVFREQENRFSTVYRDKLDRQHRLLRGSAGSGSGSEATVSGDILAGVGGSQSDVELPKIRVSGLDHGQLAYSTQDITSTARDESVDETKEIRALEKTIGDLSLLFTDVTNLLALQTSLVEDIEISAEQAATATHASNAELRKAVGHALYVRRWKWALVMCAVIAAVVVVLVLVFTLKPR</sequence>
<dbReference type="AlphaFoldDB" id="A0A139AJB7"/>
<dbReference type="GO" id="GO:0006906">
    <property type="term" value="P:vesicle fusion"/>
    <property type="evidence" value="ECO:0007669"/>
    <property type="project" value="TreeGrafter"/>
</dbReference>
<organism evidence="5 6">
    <name type="scientific">Gonapodya prolifera (strain JEL478)</name>
    <name type="common">Monoblepharis prolifera</name>
    <dbReference type="NCBI Taxonomy" id="1344416"/>
    <lineage>
        <taxon>Eukaryota</taxon>
        <taxon>Fungi</taxon>
        <taxon>Fungi incertae sedis</taxon>
        <taxon>Chytridiomycota</taxon>
        <taxon>Chytridiomycota incertae sedis</taxon>
        <taxon>Monoblepharidomycetes</taxon>
        <taxon>Monoblepharidales</taxon>
        <taxon>Gonapodyaceae</taxon>
        <taxon>Gonapodya</taxon>
    </lineage>
</organism>
<accession>A0A139AJB7</accession>
<evidence type="ECO:0000256" key="1">
    <source>
        <dbReference type="ARBA" id="ARBA00004211"/>
    </source>
</evidence>
<dbReference type="InterPro" id="IPR000727">
    <property type="entry name" value="T_SNARE_dom"/>
</dbReference>
<dbReference type="SMART" id="SM00397">
    <property type="entry name" value="t_SNARE"/>
    <property type="match status" value="1"/>
</dbReference>
<dbReference type="GO" id="GO:0006886">
    <property type="term" value="P:intracellular protein transport"/>
    <property type="evidence" value="ECO:0007669"/>
    <property type="project" value="TreeGrafter"/>
</dbReference>
<dbReference type="SUPFAM" id="SSF47661">
    <property type="entry name" value="t-snare proteins"/>
    <property type="match status" value="1"/>
</dbReference>
<dbReference type="GO" id="GO:0000149">
    <property type="term" value="F:SNARE binding"/>
    <property type="evidence" value="ECO:0007669"/>
    <property type="project" value="TreeGrafter"/>
</dbReference>
<dbReference type="InterPro" id="IPR010989">
    <property type="entry name" value="SNARE"/>
</dbReference>
<dbReference type="PROSITE" id="PS50192">
    <property type="entry name" value="T_SNARE"/>
    <property type="match status" value="1"/>
</dbReference>
<dbReference type="STRING" id="1344416.A0A139AJB7"/>
<keyword evidence="6" id="KW-1185">Reference proteome</keyword>
<feature type="transmembrane region" description="Helical" evidence="3">
    <location>
        <begin position="376"/>
        <end position="397"/>
    </location>
</feature>
<feature type="domain" description="T-SNARE coiled-coil homology" evidence="4">
    <location>
        <begin position="302"/>
        <end position="364"/>
    </location>
</feature>
<dbReference type="OrthoDB" id="10255013at2759"/>
<dbReference type="GO" id="GO:0006887">
    <property type="term" value="P:exocytosis"/>
    <property type="evidence" value="ECO:0007669"/>
    <property type="project" value="TreeGrafter"/>
</dbReference>
<keyword evidence="3" id="KW-1133">Transmembrane helix</keyword>
<protein>
    <recommendedName>
        <fullName evidence="4">t-SNARE coiled-coil homology domain-containing protein</fullName>
    </recommendedName>
</protein>
<reference evidence="5 6" key="1">
    <citation type="journal article" date="2015" name="Genome Biol. Evol.">
        <title>Phylogenomic analyses indicate that early fungi evolved digesting cell walls of algal ancestors of land plants.</title>
        <authorList>
            <person name="Chang Y."/>
            <person name="Wang S."/>
            <person name="Sekimoto S."/>
            <person name="Aerts A.L."/>
            <person name="Choi C."/>
            <person name="Clum A."/>
            <person name="LaButti K.M."/>
            <person name="Lindquist E.A."/>
            <person name="Yee Ngan C."/>
            <person name="Ohm R.A."/>
            <person name="Salamov A.A."/>
            <person name="Grigoriev I.V."/>
            <person name="Spatafora J.W."/>
            <person name="Berbee M.L."/>
        </authorList>
    </citation>
    <scope>NUCLEOTIDE SEQUENCE [LARGE SCALE GENOMIC DNA]</scope>
    <source>
        <strain evidence="5 6">JEL478</strain>
    </source>
</reference>
<dbReference type="Gene3D" id="1.20.5.110">
    <property type="match status" value="1"/>
</dbReference>
<dbReference type="PANTHER" id="PTHR19957:SF307">
    <property type="entry name" value="PROTEIN SSO1-RELATED"/>
    <property type="match status" value="1"/>
</dbReference>
<evidence type="ECO:0000256" key="2">
    <source>
        <dbReference type="ARBA" id="ARBA00009063"/>
    </source>
</evidence>
<evidence type="ECO:0000259" key="4">
    <source>
        <dbReference type="PROSITE" id="PS50192"/>
    </source>
</evidence>
<proteinExistence type="inferred from homology"/>
<dbReference type="EMBL" id="KQ965750">
    <property type="protein sequence ID" value="KXS16881.1"/>
    <property type="molecule type" value="Genomic_DNA"/>
</dbReference>
<keyword evidence="3" id="KW-0472">Membrane</keyword>
<dbReference type="GO" id="GO:0012505">
    <property type="term" value="C:endomembrane system"/>
    <property type="evidence" value="ECO:0007669"/>
    <property type="project" value="TreeGrafter"/>
</dbReference>
<comment type="similarity">
    <text evidence="2">Belongs to the syntaxin family.</text>
</comment>
<dbReference type="Proteomes" id="UP000070544">
    <property type="component" value="Unassembled WGS sequence"/>
</dbReference>
<dbReference type="GO" id="GO:0031201">
    <property type="term" value="C:SNARE complex"/>
    <property type="evidence" value="ECO:0007669"/>
    <property type="project" value="TreeGrafter"/>
</dbReference>
<name>A0A139AJB7_GONPJ</name>
<dbReference type="GO" id="GO:0005484">
    <property type="term" value="F:SNAP receptor activity"/>
    <property type="evidence" value="ECO:0007669"/>
    <property type="project" value="TreeGrafter"/>
</dbReference>
<dbReference type="PANTHER" id="PTHR19957">
    <property type="entry name" value="SYNTAXIN"/>
    <property type="match status" value="1"/>
</dbReference>
<keyword evidence="3" id="KW-0812">Transmembrane</keyword>
<dbReference type="GO" id="GO:0048278">
    <property type="term" value="P:vesicle docking"/>
    <property type="evidence" value="ECO:0007669"/>
    <property type="project" value="TreeGrafter"/>
</dbReference>
<evidence type="ECO:0000313" key="6">
    <source>
        <dbReference type="Proteomes" id="UP000070544"/>
    </source>
</evidence>